<accession>A0A176X3Q1</accession>
<proteinExistence type="predicted"/>
<organism evidence="2 3">
    <name type="scientific">Agrobacterium tumefaciens</name>
    <dbReference type="NCBI Taxonomy" id="358"/>
    <lineage>
        <taxon>Bacteria</taxon>
        <taxon>Pseudomonadati</taxon>
        <taxon>Pseudomonadota</taxon>
        <taxon>Alphaproteobacteria</taxon>
        <taxon>Hyphomicrobiales</taxon>
        <taxon>Rhizobiaceae</taxon>
        <taxon>Rhizobium/Agrobacterium group</taxon>
        <taxon>Agrobacterium</taxon>
        <taxon>Agrobacterium tumefaciens complex</taxon>
    </lineage>
</organism>
<dbReference type="PANTHER" id="PTHR39339">
    <property type="entry name" value="SLR1444 PROTEIN"/>
    <property type="match status" value="1"/>
</dbReference>
<gene>
    <name evidence="2" type="ORF">A7J57_10815</name>
</gene>
<evidence type="ECO:0000313" key="3">
    <source>
        <dbReference type="Proteomes" id="UP000077098"/>
    </source>
</evidence>
<comment type="caution">
    <text evidence="2">The sequence shown here is derived from an EMBL/GenBank/DDBJ whole genome shotgun (WGS) entry which is preliminary data.</text>
</comment>
<dbReference type="PANTHER" id="PTHR39339:SF1">
    <property type="entry name" value="CHAD DOMAIN-CONTAINING PROTEIN"/>
    <property type="match status" value="1"/>
</dbReference>
<dbReference type="RefSeq" id="WP_063950485.1">
    <property type="nucleotide sequence ID" value="NZ_LXPS01000036.1"/>
</dbReference>
<feature type="domain" description="CHAD" evidence="1">
    <location>
        <begin position="8"/>
        <end position="287"/>
    </location>
</feature>
<dbReference type="AlphaFoldDB" id="A0A176X3Q1"/>
<protein>
    <submittedName>
        <fullName evidence="2">Metal-binding protein</fullName>
    </submittedName>
</protein>
<evidence type="ECO:0000313" key="2">
    <source>
        <dbReference type="EMBL" id="OAE40738.1"/>
    </source>
</evidence>
<dbReference type="Proteomes" id="UP000077098">
    <property type="component" value="Unassembled WGS sequence"/>
</dbReference>
<dbReference type="Pfam" id="PF05235">
    <property type="entry name" value="CHAD"/>
    <property type="match status" value="1"/>
</dbReference>
<dbReference type="PROSITE" id="PS51708">
    <property type="entry name" value="CHAD"/>
    <property type="match status" value="1"/>
</dbReference>
<reference evidence="2 3" key="1">
    <citation type="submission" date="2016-05" db="EMBL/GenBank/DDBJ databases">
        <authorList>
            <person name="Lavstsen T."/>
            <person name="Jespersen J.S."/>
        </authorList>
    </citation>
    <scope>NUCLEOTIDE SEQUENCE [LARGE SCALE GENOMIC DNA]</scope>
    <source>
        <strain evidence="2 3">KCJ1736</strain>
    </source>
</reference>
<dbReference type="EMBL" id="LXPS01000036">
    <property type="protein sequence ID" value="OAE40738.1"/>
    <property type="molecule type" value="Genomic_DNA"/>
</dbReference>
<sequence length="302" mass="33337">MSFRIDPEKPFSEEVRRLGLALIDDAIAILGDNTAGSHAAVHEARKRFKRLRALYRLLRSAAPGFVREENARIRDIARSLAVARDATALVETAEYLETFARSDAQGDALRSITAMLRIRRDDILKQGCGLGDAMSAAVDACKEARKKLGAVSLPDELKATTRLVRTGWSNQGKKARKALAHCHEQAGVEHFHDLRKASQAYGMHLGLMRSLWPSAMRAKRADAKRLVSILGHEHDLSVLAAVADREPDRFGNGERLALLLDAVIERQQALRADALELADEVFSGPARKEGRIVGLLWRQAAK</sequence>
<dbReference type="SMART" id="SM00880">
    <property type="entry name" value="CHAD"/>
    <property type="match status" value="1"/>
</dbReference>
<evidence type="ECO:0000259" key="1">
    <source>
        <dbReference type="PROSITE" id="PS51708"/>
    </source>
</evidence>
<name>A0A176X3Q1_AGRTU</name>
<dbReference type="Gene3D" id="1.40.20.10">
    <property type="entry name" value="CHAD domain"/>
    <property type="match status" value="1"/>
</dbReference>
<dbReference type="InterPro" id="IPR038186">
    <property type="entry name" value="CHAD_dom_sf"/>
</dbReference>
<dbReference type="InterPro" id="IPR007899">
    <property type="entry name" value="CHAD_dom"/>
</dbReference>